<evidence type="ECO:0000259" key="9">
    <source>
        <dbReference type="PROSITE" id="PS51007"/>
    </source>
</evidence>
<sequence length="128" mass="14067">MKQYQEDHSPRRRLSGRPAGKLLMSLPLIGALGLAAGPQAVSADMLQRATEAGCMGCHFVDRDHPVGPSYQDVAERYRGQNVTDKLVAKVREGGSGEWGQQFMTPNAWVDDHFGEGTLESLVEWILSQ</sequence>
<evidence type="ECO:0000256" key="2">
    <source>
        <dbReference type="ARBA" id="ARBA00022448"/>
    </source>
</evidence>
<keyword evidence="5" id="KW-0249">Electron transport</keyword>
<dbReference type="KEGG" id="hhc:M911_15935"/>
<dbReference type="EMBL" id="CP007268">
    <property type="protein sequence ID" value="AHK80390.1"/>
    <property type="molecule type" value="Genomic_DNA"/>
</dbReference>
<evidence type="ECO:0000256" key="7">
    <source>
        <dbReference type="ARBA" id="ARBA00031244"/>
    </source>
</evidence>
<dbReference type="RefSeq" id="WP_051582648.1">
    <property type="nucleotide sequence ID" value="NZ_CP007268.1"/>
</dbReference>
<evidence type="ECO:0000256" key="3">
    <source>
        <dbReference type="ARBA" id="ARBA00022617"/>
    </source>
</evidence>
<dbReference type="InterPro" id="IPR002324">
    <property type="entry name" value="Cyt_c_ID"/>
</dbReference>
<evidence type="ECO:0000313" key="11">
    <source>
        <dbReference type="Proteomes" id="UP000019442"/>
    </source>
</evidence>
<reference evidence="11" key="2">
    <citation type="submission" date="2014-02" db="EMBL/GenBank/DDBJ databases">
        <title>Draft Genome Sequence of extremely halophilic bacteria Halorhodospira halochloris.</title>
        <authorList>
            <person name="Singh K.S."/>
        </authorList>
    </citation>
    <scope>NUCLEOTIDE SEQUENCE [LARGE SCALE GENOMIC DNA]</scope>
    <source>
        <strain evidence="11">A</strain>
    </source>
</reference>
<feature type="binding site" description="covalent" evidence="8">
    <location>
        <position position="103"/>
    </location>
    <ligand>
        <name>heme c</name>
        <dbReference type="ChEBI" id="CHEBI:61717"/>
    </ligand>
</feature>
<feature type="binding site" description="covalent" evidence="8">
    <location>
        <position position="58"/>
    </location>
    <ligand>
        <name>heme c</name>
        <dbReference type="ChEBI" id="CHEBI:61717"/>
    </ligand>
</feature>
<dbReference type="GO" id="GO:0020037">
    <property type="term" value="F:heme binding"/>
    <property type="evidence" value="ECO:0007669"/>
    <property type="project" value="InterPro"/>
</dbReference>
<evidence type="ECO:0000256" key="4">
    <source>
        <dbReference type="ARBA" id="ARBA00022723"/>
    </source>
</evidence>
<dbReference type="PROSITE" id="PS51007">
    <property type="entry name" value="CYTC"/>
    <property type="match status" value="1"/>
</dbReference>
<dbReference type="AlphaFoldDB" id="W8L979"/>
<keyword evidence="11" id="KW-1185">Reference proteome</keyword>
<reference evidence="10 11" key="1">
    <citation type="journal article" date="2014" name="J Genomics">
        <title>Draft Genome Sequence of the Extremely Halophilic Phototrophic Purple Sulfur Bacterium Halorhodospira halochloris.</title>
        <authorList>
            <person name="Singh K.S."/>
            <person name="Kirksey J."/>
            <person name="Hoff W.D."/>
            <person name="Deole R."/>
        </authorList>
    </citation>
    <scope>NUCLEOTIDE SEQUENCE [LARGE SCALE GENOMIC DNA]</scope>
    <source>
        <strain evidence="10 11">A</strain>
    </source>
</reference>
<evidence type="ECO:0000256" key="5">
    <source>
        <dbReference type="ARBA" id="ARBA00022982"/>
    </source>
</evidence>
<evidence type="ECO:0000256" key="1">
    <source>
        <dbReference type="ARBA" id="ARBA00021020"/>
    </source>
</evidence>
<dbReference type="InterPro" id="IPR036909">
    <property type="entry name" value="Cyt_c-like_dom_sf"/>
</dbReference>
<gene>
    <name evidence="10" type="ORF">M911_15935</name>
</gene>
<keyword evidence="2" id="KW-0813">Transport</keyword>
<accession>W8L979</accession>
<feature type="binding site" description="covalent" evidence="8">
    <location>
        <position position="54"/>
    </location>
    <ligand>
        <name>heme c</name>
        <dbReference type="ChEBI" id="CHEBI:61717"/>
    </ligand>
</feature>
<dbReference type="Proteomes" id="UP000019442">
    <property type="component" value="Chromosome"/>
</dbReference>
<keyword evidence="4 8" id="KW-0479">Metal-binding</keyword>
<dbReference type="HOGENOM" id="CLU_133112_1_1_6"/>
<dbReference type="GO" id="GO:0009055">
    <property type="term" value="F:electron transfer activity"/>
    <property type="evidence" value="ECO:0007669"/>
    <property type="project" value="InterPro"/>
</dbReference>
<keyword evidence="3 8" id="KW-0349">Heme</keyword>
<dbReference type="GO" id="GO:0005506">
    <property type="term" value="F:iron ion binding"/>
    <property type="evidence" value="ECO:0007669"/>
    <property type="project" value="InterPro"/>
</dbReference>
<dbReference type="InterPro" id="IPR009056">
    <property type="entry name" value="Cyt_c-like_dom"/>
</dbReference>
<keyword evidence="6 8" id="KW-0408">Iron</keyword>
<dbReference type="Gene3D" id="1.10.760.10">
    <property type="entry name" value="Cytochrome c-like domain"/>
    <property type="match status" value="1"/>
</dbReference>
<comment type="PTM">
    <text evidence="8">Binds 1 heme c group covalently per subunit.</text>
</comment>
<dbReference type="PRINTS" id="PR00606">
    <property type="entry name" value="CYTCHROMECID"/>
</dbReference>
<evidence type="ECO:0000256" key="8">
    <source>
        <dbReference type="PIRSR" id="PIRSR602324-1"/>
    </source>
</evidence>
<feature type="domain" description="Cytochrome c" evidence="9">
    <location>
        <begin position="32"/>
        <end position="128"/>
    </location>
</feature>
<organism evidence="10 11">
    <name type="scientific">Ectothiorhodospira haloalkaliphila</name>
    <dbReference type="NCBI Taxonomy" id="421628"/>
    <lineage>
        <taxon>Bacteria</taxon>
        <taxon>Pseudomonadati</taxon>
        <taxon>Pseudomonadota</taxon>
        <taxon>Gammaproteobacteria</taxon>
        <taxon>Chromatiales</taxon>
        <taxon>Ectothiorhodospiraceae</taxon>
        <taxon>Ectothiorhodospira</taxon>
    </lineage>
</organism>
<name>W8L979_9GAMM</name>
<proteinExistence type="predicted"/>
<protein>
    <recommendedName>
        <fullName evidence="1">Cytochrome c-551</fullName>
    </recommendedName>
    <alternativeName>
        <fullName evidence="7">Cytochrome c551</fullName>
    </alternativeName>
</protein>
<evidence type="ECO:0000313" key="10">
    <source>
        <dbReference type="EMBL" id="AHK80390.1"/>
    </source>
</evidence>
<evidence type="ECO:0000256" key="6">
    <source>
        <dbReference type="ARBA" id="ARBA00023004"/>
    </source>
</evidence>
<dbReference type="SUPFAM" id="SSF46626">
    <property type="entry name" value="Cytochrome c"/>
    <property type="match status" value="1"/>
</dbReference>